<dbReference type="STRING" id="1770053.SAMN05216551_11658"/>
<comment type="catalytic activity">
    <reaction evidence="7">
        <text>3-hydroxyanthranilate + O2 = (2Z,4Z)-2-amino-3-carboxymuconate 6-semialdehyde</text>
        <dbReference type="Rhea" id="RHEA:17953"/>
        <dbReference type="ChEBI" id="CHEBI:15379"/>
        <dbReference type="ChEBI" id="CHEBI:36559"/>
        <dbReference type="ChEBI" id="CHEBI:77612"/>
        <dbReference type="EC" id="1.13.11.6"/>
    </reaction>
</comment>
<dbReference type="GO" id="GO:0019805">
    <property type="term" value="P:quinolinate biosynthetic process"/>
    <property type="evidence" value="ECO:0007669"/>
    <property type="project" value="UniProtKB-UniRule"/>
</dbReference>
<evidence type="ECO:0000256" key="7">
    <source>
        <dbReference type="HAMAP-Rule" id="MF_00825"/>
    </source>
</evidence>
<feature type="binding site" evidence="7">
    <location>
        <position position="99"/>
    </location>
    <ligand>
        <name>substrate</name>
    </ligand>
</feature>
<dbReference type="GO" id="GO:0043420">
    <property type="term" value="P:anthranilate metabolic process"/>
    <property type="evidence" value="ECO:0007669"/>
    <property type="project" value="UniProtKB-UniRule"/>
</dbReference>
<dbReference type="CDD" id="cd06123">
    <property type="entry name" value="cupin_HAO"/>
    <property type="match status" value="1"/>
</dbReference>
<dbReference type="EC" id="1.13.11.6" evidence="7"/>
<evidence type="ECO:0000256" key="6">
    <source>
        <dbReference type="ARBA" id="ARBA00023004"/>
    </source>
</evidence>
<dbReference type="InterPro" id="IPR010329">
    <property type="entry name" value="3hydroanth_dOase"/>
</dbReference>
<feature type="binding site" evidence="7">
    <location>
        <position position="110"/>
    </location>
    <ligand>
        <name>substrate</name>
    </ligand>
</feature>
<dbReference type="Pfam" id="PF06052">
    <property type="entry name" value="3-HAO"/>
    <property type="match status" value="1"/>
</dbReference>
<comment type="cofactor">
    <cofactor evidence="7">
        <name>Fe(2+)</name>
        <dbReference type="ChEBI" id="CHEBI:29033"/>
    </cofactor>
    <text evidence="7">Binds 2 Fe(2+) ions per subunit.</text>
</comment>
<keyword evidence="6 7" id="KW-0408">Iron</keyword>
<comment type="pathway">
    <text evidence="7">Cofactor biosynthesis; NAD(+) biosynthesis; quinolinate from L-kynurenine: step 3/3.</text>
</comment>
<feature type="binding site" evidence="7">
    <location>
        <position position="47"/>
    </location>
    <ligand>
        <name>O2</name>
        <dbReference type="ChEBI" id="CHEBI:15379"/>
    </ligand>
</feature>
<feature type="binding site" evidence="7">
    <location>
        <position position="125"/>
    </location>
    <ligand>
        <name>Fe cation</name>
        <dbReference type="ChEBI" id="CHEBI:24875"/>
        <label>2</label>
    </ligand>
</feature>
<gene>
    <name evidence="7" type="primary">nbaC</name>
    <name evidence="8" type="ORF">SAMN05216551_11658</name>
</gene>
<keyword evidence="4 7" id="KW-0223">Dioxygenase</keyword>
<dbReference type="Gene3D" id="2.60.120.10">
    <property type="entry name" value="Jelly Rolls"/>
    <property type="match status" value="1"/>
</dbReference>
<dbReference type="GO" id="GO:0009435">
    <property type="term" value="P:NAD+ biosynthetic process"/>
    <property type="evidence" value="ECO:0007669"/>
    <property type="project" value="UniProtKB-UniPathway"/>
</dbReference>
<accession>A0A1H2PXF9</accession>
<dbReference type="NCBIfam" id="NF009763">
    <property type="entry name" value="PRK13264.1"/>
    <property type="match status" value="1"/>
</dbReference>
<proteinExistence type="inferred from homology"/>
<evidence type="ECO:0000313" key="8">
    <source>
        <dbReference type="EMBL" id="SDV51307.1"/>
    </source>
</evidence>
<dbReference type="Proteomes" id="UP000243719">
    <property type="component" value="Unassembled WGS sequence"/>
</dbReference>
<comment type="subunit">
    <text evidence="7">Homodimer.</text>
</comment>
<dbReference type="PANTHER" id="PTHR15497">
    <property type="entry name" value="3-HYDROXYANTHRANILATE 3,4-DIOXYGENASE"/>
    <property type="match status" value="1"/>
</dbReference>
<evidence type="ECO:0000313" key="9">
    <source>
        <dbReference type="Proteomes" id="UP000243719"/>
    </source>
</evidence>
<dbReference type="EMBL" id="FNLO01000016">
    <property type="protein sequence ID" value="SDV51307.1"/>
    <property type="molecule type" value="Genomic_DNA"/>
</dbReference>
<evidence type="ECO:0000256" key="2">
    <source>
        <dbReference type="ARBA" id="ARBA00022642"/>
    </source>
</evidence>
<reference evidence="9" key="1">
    <citation type="submission" date="2016-09" db="EMBL/GenBank/DDBJ databases">
        <authorList>
            <person name="Varghese N."/>
            <person name="Submissions S."/>
        </authorList>
    </citation>
    <scope>NUCLEOTIDE SEQUENCE [LARGE SCALE GENOMIC DNA]</scope>
    <source>
        <strain evidence="9">JS23</strain>
    </source>
</reference>
<feature type="binding site" evidence="7">
    <location>
        <position position="131"/>
    </location>
    <ligand>
        <name>Fe cation</name>
        <dbReference type="ChEBI" id="CHEBI:24875"/>
        <label>2</label>
    </ligand>
</feature>
<protein>
    <recommendedName>
        <fullName evidence="7">3-hydroxyanthranilate 3,4-dioxygenase</fullName>
        <ecNumber evidence="7">1.13.11.6</ecNumber>
    </recommendedName>
    <alternativeName>
        <fullName evidence="7">3-hydroxyanthranilate oxygenase</fullName>
        <shortName evidence="7">3-HAO</shortName>
    </alternativeName>
    <alternativeName>
        <fullName evidence="7">3-hydroxyanthranilic acid dioxygenase</fullName>
        <shortName evidence="7">HAD</shortName>
    </alternativeName>
</protein>
<dbReference type="InterPro" id="IPR011051">
    <property type="entry name" value="RmlC_Cupin_sf"/>
</dbReference>
<dbReference type="NCBIfam" id="TIGR03037">
    <property type="entry name" value="anthran_nbaC"/>
    <property type="match status" value="1"/>
</dbReference>
<sequence length="189" mass="21341">MSAYLPPFNLSRWIDEHAHLLRPPVGNQQLWSDRDFIVTIVGGPNHRTDYHDDPGEEFFYQLRGNAHLKLWIDGAAERVVLREGDVMLLPPHVRHSPQRPEAGSACLVIERQRPPGEVDAFEWYCEGAEGCGHLVHRTEVQLKNIVTDLPPLFDAFYRSETLRRCPACGKLHPGRSAQAETPAPQPATP</sequence>
<keyword evidence="9" id="KW-1185">Reference proteome</keyword>
<evidence type="ECO:0000256" key="4">
    <source>
        <dbReference type="ARBA" id="ARBA00022964"/>
    </source>
</evidence>
<dbReference type="GO" id="GO:0000334">
    <property type="term" value="F:3-hydroxyanthranilate 3,4-dioxygenase activity"/>
    <property type="evidence" value="ECO:0007669"/>
    <property type="project" value="UniProtKB-UniRule"/>
</dbReference>
<dbReference type="HAMAP" id="MF_00825">
    <property type="entry name" value="3_HAO"/>
    <property type="match status" value="1"/>
</dbReference>
<dbReference type="AlphaFoldDB" id="A0A1H2PXF9"/>
<comment type="similarity">
    <text evidence="7">Belongs to the 3-HAO family.</text>
</comment>
<dbReference type="InterPro" id="IPR014710">
    <property type="entry name" value="RmlC-like_jellyroll"/>
</dbReference>
<feature type="binding site" evidence="7">
    <location>
        <position position="57"/>
    </location>
    <ligand>
        <name>substrate</name>
    </ligand>
</feature>
<dbReference type="UniPathway" id="UPA00253">
    <property type="reaction ID" value="UER00330"/>
</dbReference>
<dbReference type="GO" id="GO:0006569">
    <property type="term" value="P:L-tryptophan catabolic process"/>
    <property type="evidence" value="ECO:0007669"/>
    <property type="project" value="UniProtKB-UniRule"/>
</dbReference>
<feature type="binding site" evidence="7">
    <location>
        <position position="168"/>
    </location>
    <ligand>
        <name>Fe cation</name>
        <dbReference type="ChEBI" id="CHEBI:24875"/>
        <label>2</label>
    </ligand>
</feature>
<dbReference type="RefSeq" id="WP_091912837.1">
    <property type="nucleotide sequence ID" value="NZ_FNLO01000016.1"/>
</dbReference>
<keyword evidence="5 7" id="KW-0560">Oxidoreductase</keyword>
<dbReference type="GO" id="GO:0008198">
    <property type="term" value="F:ferrous iron binding"/>
    <property type="evidence" value="ECO:0007669"/>
    <property type="project" value="UniProtKB-UniRule"/>
</dbReference>
<keyword evidence="3 7" id="KW-0479">Metal-binding</keyword>
<feature type="binding site" evidence="7">
    <location>
        <position position="165"/>
    </location>
    <ligand>
        <name>Fe cation</name>
        <dbReference type="ChEBI" id="CHEBI:24875"/>
        <label>2</label>
    </ligand>
</feature>
<evidence type="ECO:0000256" key="5">
    <source>
        <dbReference type="ARBA" id="ARBA00023002"/>
    </source>
</evidence>
<dbReference type="OrthoDB" id="5002379at2"/>
<dbReference type="SUPFAM" id="SSF51182">
    <property type="entry name" value="RmlC-like cupins"/>
    <property type="match status" value="1"/>
</dbReference>
<feature type="binding site" evidence="7">
    <location>
        <position position="57"/>
    </location>
    <ligand>
        <name>Fe cation</name>
        <dbReference type="ChEBI" id="CHEBI:24875"/>
        <label>1</label>
        <note>catalytic</note>
    </ligand>
</feature>
<organism evidence="8 9">
    <name type="scientific">Chitinasiproducens palmae</name>
    <dbReference type="NCBI Taxonomy" id="1770053"/>
    <lineage>
        <taxon>Bacteria</taxon>
        <taxon>Pseudomonadati</taxon>
        <taxon>Pseudomonadota</taxon>
        <taxon>Betaproteobacteria</taxon>
        <taxon>Burkholderiales</taxon>
        <taxon>Burkholderiaceae</taxon>
        <taxon>Chitinasiproducens</taxon>
    </lineage>
</organism>
<feature type="binding site" evidence="7">
    <location>
        <position position="95"/>
    </location>
    <ligand>
        <name>Fe cation</name>
        <dbReference type="ChEBI" id="CHEBI:24875"/>
        <label>1</label>
        <note>catalytic</note>
    </ligand>
</feature>
<feature type="binding site" evidence="7">
    <location>
        <position position="51"/>
    </location>
    <ligand>
        <name>Fe cation</name>
        <dbReference type="ChEBI" id="CHEBI:24875"/>
        <label>1</label>
        <note>catalytic</note>
    </ligand>
</feature>
<dbReference type="PANTHER" id="PTHR15497:SF1">
    <property type="entry name" value="3-HYDROXYANTHRANILATE 3,4-DIOXYGENASE"/>
    <property type="match status" value="1"/>
</dbReference>
<name>A0A1H2PXF9_9BURK</name>
<evidence type="ECO:0000256" key="1">
    <source>
        <dbReference type="ARBA" id="ARBA00002752"/>
    </source>
</evidence>
<keyword evidence="2 7" id="KW-0662">Pyridine nucleotide biosynthesis</keyword>
<comment type="function">
    <text evidence="1 7">Catalyzes the oxidative ring opening of 3-hydroxyanthranilate to 2-amino-3-carboxymuconate semialdehyde, which spontaneously cyclizes to quinolinate.</text>
</comment>
<evidence type="ECO:0000256" key="3">
    <source>
        <dbReference type="ARBA" id="ARBA00022723"/>
    </source>
</evidence>